<name>A0A0E0QLC0_ORYRU</name>
<keyword evidence="3" id="KW-1185">Reference proteome</keyword>
<proteinExistence type="predicted"/>
<dbReference type="Proteomes" id="UP000008022">
    <property type="component" value="Unassembled WGS sequence"/>
</dbReference>
<evidence type="ECO:0000313" key="3">
    <source>
        <dbReference type="Proteomes" id="UP000008022"/>
    </source>
</evidence>
<dbReference type="HOGENOM" id="CLU_1689589_0_0_1"/>
<evidence type="ECO:0000313" key="2">
    <source>
        <dbReference type="EnsemblPlants" id="ORUFI08G23270.1"/>
    </source>
</evidence>
<organism evidence="2 3">
    <name type="scientific">Oryza rufipogon</name>
    <name type="common">Brownbeard rice</name>
    <name type="synonym">Asian wild rice</name>
    <dbReference type="NCBI Taxonomy" id="4529"/>
    <lineage>
        <taxon>Eukaryota</taxon>
        <taxon>Viridiplantae</taxon>
        <taxon>Streptophyta</taxon>
        <taxon>Embryophyta</taxon>
        <taxon>Tracheophyta</taxon>
        <taxon>Spermatophyta</taxon>
        <taxon>Magnoliopsida</taxon>
        <taxon>Liliopsida</taxon>
        <taxon>Poales</taxon>
        <taxon>Poaceae</taxon>
        <taxon>BOP clade</taxon>
        <taxon>Oryzoideae</taxon>
        <taxon>Oryzeae</taxon>
        <taxon>Oryzinae</taxon>
        <taxon>Oryza</taxon>
    </lineage>
</organism>
<sequence>MDRRRRGGGEFEERTEETRTQLGNGDLQLQAASRVERDSIREIHTRERADSKTRSAASSIDSTSLCIQRWTMAGRHGVLLQLGMVVASLRAFDPMGTTHCAARAPGSITANTAGNPVPAQLKWAVRTTAELRRAATADAEGFFGIAECWDPTEYTG</sequence>
<reference evidence="3" key="1">
    <citation type="submission" date="2013-06" db="EMBL/GenBank/DDBJ databases">
        <authorList>
            <person name="Zhao Q."/>
        </authorList>
    </citation>
    <scope>NUCLEOTIDE SEQUENCE</scope>
    <source>
        <strain evidence="3">cv. W1943</strain>
    </source>
</reference>
<evidence type="ECO:0000256" key="1">
    <source>
        <dbReference type="SAM" id="MobiDB-lite"/>
    </source>
</evidence>
<dbReference type="AlphaFoldDB" id="A0A0E0QLC0"/>
<dbReference type="EnsemblPlants" id="ORUFI08G23270.1">
    <property type="protein sequence ID" value="ORUFI08G23270.1"/>
    <property type="gene ID" value="ORUFI08G23270"/>
</dbReference>
<reference evidence="2" key="2">
    <citation type="submission" date="2015-06" db="UniProtKB">
        <authorList>
            <consortium name="EnsemblPlants"/>
        </authorList>
    </citation>
    <scope>IDENTIFICATION</scope>
</reference>
<protein>
    <submittedName>
        <fullName evidence="2">Uncharacterized protein</fullName>
    </submittedName>
</protein>
<dbReference type="Gramene" id="ORUFI08G23270.1">
    <property type="protein sequence ID" value="ORUFI08G23270.1"/>
    <property type="gene ID" value="ORUFI08G23270"/>
</dbReference>
<feature type="region of interest" description="Disordered" evidence="1">
    <location>
        <begin position="1"/>
        <end position="23"/>
    </location>
</feature>
<feature type="compositionally biased region" description="Basic and acidic residues" evidence="1">
    <location>
        <begin position="1"/>
        <end position="19"/>
    </location>
</feature>
<accession>A0A0E0QLC0</accession>